<reference evidence="14 15" key="1">
    <citation type="journal article" date="2010" name="Stand. Genomic Sci.">
        <title>Complete genome sequence of Haliangium ochraceum type strain (SMP-2).</title>
        <authorList>
            <consortium name="US DOE Joint Genome Institute (JGI-PGF)"/>
            <person name="Ivanova N."/>
            <person name="Daum C."/>
            <person name="Lang E."/>
            <person name="Abt B."/>
            <person name="Kopitz M."/>
            <person name="Saunders E."/>
            <person name="Lapidus A."/>
            <person name="Lucas S."/>
            <person name="Glavina Del Rio T."/>
            <person name="Nolan M."/>
            <person name="Tice H."/>
            <person name="Copeland A."/>
            <person name="Cheng J.F."/>
            <person name="Chen F."/>
            <person name="Bruce D."/>
            <person name="Goodwin L."/>
            <person name="Pitluck S."/>
            <person name="Mavromatis K."/>
            <person name="Pati A."/>
            <person name="Mikhailova N."/>
            <person name="Chen A."/>
            <person name="Palaniappan K."/>
            <person name="Land M."/>
            <person name="Hauser L."/>
            <person name="Chang Y.J."/>
            <person name="Jeffries C.D."/>
            <person name="Detter J.C."/>
            <person name="Brettin T."/>
            <person name="Rohde M."/>
            <person name="Goker M."/>
            <person name="Bristow J."/>
            <person name="Markowitz V."/>
            <person name="Eisen J.A."/>
            <person name="Hugenholtz P."/>
            <person name="Kyrpides N.C."/>
            <person name="Klenk H.P."/>
        </authorList>
    </citation>
    <scope>NUCLEOTIDE SEQUENCE [LARGE SCALE GENOMIC DNA]</scope>
    <source>
        <strain evidence="15">DSM 14365 / CIP 107738 / JCM 11303 / AJ 13395 / SMP-2</strain>
    </source>
</reference>
<dbReference type="Pfam" id="PF01715">
    <property type="entry name" value="IPPT"/>
    <property type="match status" value="1"/>
</dbReference>
<keyword evidence="15" id="KW-1185">Reference proteome</keyword>
<dbReference type="Gene3D" id="3.40.50.300">
    <property type="entry name" value="P-loop containing nucleotide triphosphate hydrolases"/>
    <property type="match status" value="1"/>
</dbReference>
<evidence type="ECO:0000256" key="5">
    <source>
        <dbReference type="ARBA" id="ARBA00022694"/>
    </source>
</evidence>
<comment type="subunit">
    <text evidence="10">Monomer.</text>
</comment>
<accession>D0LXB3</accession>
<dbReference type="EC" id="2.5.1.75" evidence="10"/>
<dbReference type="STRING" id="502025.Hoch_3653"/>
<keyword evidence="4 10" id="KW-0808">Transferase</keyword>
<dbReference type="KEGG" id="hoh:Hoch_3653"/>
<feature type="binding site" evidence="10">
    <location>
        <begin position="16"/>
        <end position="23"/>
    </location>
    <ligand>
        <name>ATP</name>
        <dbReference type="ChEBI" id="CHEBI:30616"/>
    </ligand>
</feature>
<gene>
    <name evidence="10" type="primary">miaA</name>
    <name evidence="14" type="ordered locus">Hoch_3653</name>
</gene>
<evidence type="ECO:0000256" key="12">
    <source>
        <dbReference type="RuleBase" id="RU003784"/>
    </source>
</evidence>
<dbReference type="GO" id="GO:0006400">
    <property type="term" value="P:tRNA modification"/>
    <property type="evidence" value="ECO:0007669"/>
    <property type="project" value="TreeGrafter"/>
</dbReference>
<keyword evidence="6 10" id="KW-0547">Nucleotide-binding</keyword>
<proteinExistence type="inferred from homology"/>
<organism evidence="14 15">
    <name type="scientific">Haliangium ochraceum (strain DSM 14365 / JCM 11303 / SMP-2)</name>
    <dbReference type="NCBI Taxonomy" id="502025"/>
    <lineage>
        <taxon>Bacteria</taxon>
        <taxon>Pseudomonadati</taxon>
        <taxon>Myxococcota</taxon>
        <taxon>Polyangia</taxon>
        <taxon>Haliangiales</taxon>
        <taxon>Kofleriaceae</taxon>
        <taxon>Haliangium</taxon>
    </lineage>
</organism>
<evidence type="ECO:0000256" key="8">
    <source>
        <dbReference type="ARBA" id="ARBA00022842"/>
    </source>
</evidence>
<dbReference type="InterPro" id="IPR039657">
    <property type="entry name" value="Dimethylallyltransferase"/>
</dbReference>
<keyword evidence="7 10" id="KW-0067">ATP-binding</keyword>
<dbReference type="GO" id="GO:0052381">
    <property type="term" value="F:tRNA dimethylallyltransferase activity"/>
    <property type="evidence" value="ECO:0007669"/>
    <property type="project" value="UniProtKB-UniRule"/>
</dbReference>
<dbReference type="Proteomes" id="UP000001880">
    <property type="component" value="Chromosome"/>
</dbReference>
<evidence type="ECO:0000256" key="11">
    <source>
        <dbReference type="RuleBase" id="RU003783"/>
    </source>
</evidence>
<evidence type="ECO:0000256" key="13">
    <source>
        <dbReference type="RuleBase" id="RU003785"/>
    </source>
</evidence>
<feature type="binding site" evidence="10">
    <location>
        <begin position="18"/>
        <end position="23"/>
    </location>
    <ligand>
        <name>substrate</name>
    </ligand>
</feature>
<dbReference type="GO" id="GO:0005524">
    <property type="term" value="F:ATP binding"/>
    <property type="evidence" value="ECO:0007669"/>
    <property type="project" value="UniProtKB-UniRule"/>
</dbReference>
<keyword evidence="5 10" id="KW-0819">tRNA processing</keyword>
<evidence type="ECO:0000256" key="3">
    <source>
        <dbReference type="ARBA" id="ARBA00005842"/>
    </source>
</evidence>
<evidence type="ECO:0000256" key="6">
    <source>
        <dbReference type="ARBA" id="ARBA00022741"/>
    </source>
</evidence>
<evidence type="ECO:0000313" key="14">
    <source>
        <dbReference type="EMBL" id="ACY16155.1"/>
    </source>
</evidence>
<dbReference type="EMBL" id="CP001804">
    <property type="protein sequence ID" value="ACY16155.1"/>
    <property type="molecule type" value="Genomic_DNA"/>
</dbReference>
<comment type="cofactor">
    <cofactor evidence="1 10">
        <name>Mg(2+)</name>
        <dbReference type="ChEBI" id="CHEBI:18420"/>
    </cofactor>
</comment>
<dbReference type="AlphaFoldDB" id="D0LXB3"/>
<dbReference type="HAMAP" id="MF_00185">
    <property type="entry name" value="IPP_trans"/>
    <property type="match status" value="1"/>
</dbReference>
<dbReference type="SUPFAM" id="SSF52540">
    <property type="entry name" value="P-loop containing nucleoside triphosphate hydrolases"/>
    <property type="match status" value="2"/>
</dbReference>
<comment type="caution">
    <text evidence="10">Lacks conserved residue(s) required for the propagation of feature annotation.</text>
</comment>
<dbReference type="InterPro" id="IPR018022">
    <property type="entry name" value="IPT"/>
</dbReference>
<evidence type="ECO:0000313" key="15">
    <source>
        <dbReference type="Proteomes" id="UP000001880"/>
    </source>
</evidence>
<evidence type="ECO:0000256" key="2">
    <source>
        <dbReference type="ARBA" id="ARBA00003213"/>
    </source>
</evidence>
<evidence type="ECO:0000256" key="9">
    <source>
        <dbReference type="ARBA" id="ARBA00049563"/>
    </source>
</evidence>
<dbReference type="InterPro" id="IPR027417">
    <property type="entry name" value="P-loop_NTPase"/>
</dbReference>
<sequence>MTGSDTPRPPLVVIVGPTASGKSDAALALAERVGGEVVSADSQQVYTGMDIGTGKVSAEVRARVPHHLLDVISPAEEMTAARFVELADRVIADASARGRPVIVAGGTGLYVRALLFGLFEGPPAQPALRERLRAEAEAGGGAPALWQRLRAVDAAGAARIDHNDLRRIIRALEVFETTGVPMSVHQARHDFRTLEPRYPVRMLGLAPAREQLYKRIDTRVEAMVEAGLVAEVEALRAAGIDRSYRSQAAIGYAELHEHLDGALPLADAIARIQQNSRRYARRQLSWYRRDPRVAWASDLSVIDLPALERYLRSRPQR</sequence>
<protein>
    <recommendedName>
        <fullName evidence="10">tRNA dimethylallyltransferase</fullName>
        <ecNumber evidence="10">2.5.1.75</ecNumber>
    </recommendedName>
    <alternativeName>
        <fullName evidence="10">Dimethylallyl diphosphate:tRNA dimethylallyltransferase</fullName>
        <shortName evidence="10">DMAPP:tRNA dimethylallyltransferase</shortName>
        <shortName evidence="10">DMATase</shortName>
    </alternativeName>
    <alternativeName>
        <fullName evidence="10">Isopentenyl-diphosphate:tRNA isopentenyltransferase</fullName>
        <shortName evidence="10">IPP transferase</shortName>
        <shortName evidence="10">IPPT</shortName>
        <shortName evidence="10">IPTase</shortName>
    </alternativeName>
</protein>
<comment type="catalytic activity">
    <reaction evidence="9 10 11">
        <text>adenosine(37) in tRNA + dimethylallyl diphosphate = N(6)-dimethylallyladenosine(37) in tRNA + diphosphate</text>
        <dbReference type="Rhea" id="RHEA:26482"/>
        <dbReference type="Rhea" id="RHEA-COMP:10162"/>
        <dbReference type="Rhea" id="RHEA-COMP:10375"/>
        <dbReference type="ChEBI" id="CHEBI:33019"/>
        <dbReference type="ChEBI" id="CHEBI:57623"/>
        <dbReference type="ChEBI" id="CHEBI:74411"/>
        <dbReference type="ChEBI" id="CHEBI:74415"/>
        <dbReference type="EC" id="2.5.1.75"/>
    </reaction>
</comment>
<dbReference type="RefSeq" id="WP_012828754.1">
    <property type="nucleotide sequence ID" value="NC_013440.1"/>
</dbReference>
<name>D0LXB3_HALO1</name>
<comment type="function">
    <text evidence="2 10 12">Catalyzes the transfer of a dimethylallyl group onto the adenine at position 37 in tRNAs that read codons beginning with uridine, leading to the formation of N6-(dimethylallyl)adenosine (i(6)A).</text>
</comment>
<feature type="site" description="Interaction with substrate tRNA" evidence="10">
    <location>
        <position position="129"/>
    </location>
</feature>
<dbReference type="HOGENOM" id="CLU_032616_0_1_7"/>
<evidence type="ECO:0000256" key="10">
    <source>
        <dbReference type="HAMAP-Rule" id="MF_00185"/>
    </source>
</evidence>
<feature type="region of interest" description="Interaction with substrate tRNA" evidence="10">
    <location>
        <begin position="41"/>
        <end position="44"/>
    </location>
</feature>
<evidence type="ECO:0000256" key="7">
    <source>
        <dbReference type="ARBA" id="ARBA00022840"/>
    </source>
</evidence>
<dbReference type="NCBIfam" id="TIGR00174">
    <property type="entry name" value="miaA"/>
    <property type="match status" value="1"/>
</dbReference>
<evidence type="ECO:0000256" key="1">
    <source>
        <dbReference type="ARBA" id="ARBA00001946"/>
    </source>
</evidence>
<dbReference type="PANTHER" id="PTHR11088">
    <property type="entry name" value="TRNA DIMETHYLALLYLTRANSFERASE"/>
    <property type="match status" value="1"/>
</dbReference>
<dbReference type="PANTHER" id="PTHR11088:SF60">
    <property type="entry name" value="TRNA DIMETHYLALLYLTRANSFERASE"/>
    <property type="match status" value="1"/>
</dbReference>
<keyword evidence="8 10" id="KW-0460">Magnesium</keyword>
<feature type="site" description="Interaction with substrate tRNA" evidence="10">
    <location>
        <position position="107"/>
    </location>
</feature>
<comment type="similarity">
    <text evidence="3 10 13">Belongs to the IPP transferase family.</text>
</comment>
<dbReference type="eggNOG" id="COG0324">
    <property type="taxonomic scope" value="Bacteria"/>
</dbReference>
<dbReference type="Gene3D" id="1.10.20.140">
    <property type="match status" value="1"/>
</dbReference>
<evidence type="ECO:0000256" key="4">
    <source>
        <dbReference type="ARBA" id="ARBA00022679"/>
    </source>
</evidence>